<keyword evidence="6" id="KW-0067">ATP-binding</keyword>
<feature type="transmembrane region" description="Helical" evidence="9">
    <location>
        <begin position="816"/>
        <end position="840"/>
    </location>
</feature>
<dbReference type="InterPro" id="IPR056264">
    <property type="entry name" value="R2_ABCA1-4-like"/>
</dbReference>
<evidence type="ECO:0000256" key="7">
    <source>
        <dbReference type="ARBA" id="ARBA00022989"/>
    </source>
</evidence>
<organism evidence="11 12">
    <name type="scientific">Cloeon dipterum</name>
    <dbReference type="NCBI Taxonomy" id="197152"/>
    <lineage>
        <taxon>Eukaryota</taxon>
        <taxon>Metazoa</taxon>
        <taxon>Ecdysozoa</taxon>
        <taxon>Arthropoda</taxon>
        <taxon>Hexapoda</taxon>
        <taxon>Insecta</taxon>
        <taxon>Pterygota</taxon>
        <taxon>Palaeoptera</taxon>
        <taxon>Ephemeroptera</taxon>
        <taxon>Pisciforma</taxon>
        <taxon>Baetidae</taxon>
        <taxon>Cloeon</taxon>
    </lineage>
</organism>
<feature type="transmembrane region" description="Helical" evidence="9">
    <location>
        <begin position="1400"/>
        <end position="1420"/>
    </location>
</feature>
<protein>
    <recommendedName>
        <fullName evidence="10">ABC transporter domain-containing protein</fullName>
    </recommendedName>
</protein>
<gene>
    <name evidence="11" type="ORF">CLODIP_2_CD13253</name>
</gene>
<dbReference type="Proteomes" id="UP000494165">
    <property type="component" value="Unassembled WGS sequence"/>
</dbReference>
<dbReference type="FunFam" id="3.40.50.300:FF:000298">
    <property type="entry name" value="ATP-binding cassette sub-family A member 12"/>
    <property type="match status" value="1"/>
</dbReference>
<name>A0A8S1CRW2_9INSE</name>
<keyword evidence="2" id="KW-0813">Transport</keyword>
<comment type="subcellular location">
    <subcellularLocation>
        <location evidence="1">Membrane</location>
        <topology evidence="1">Multi-pass membrane protein</topology>
    </subcellularLocation>
</comment>
<feature type="transmembrane region" description="Helical" evidence="9">
    <location>
        <begin position="1675"/>
        <end position="1697"/>
    </location>
</feature>
<feature type="transmembrane region" description="Helical" evidence="9">
    <location>
        <begin position="761"/>
        <end position="783"/>
    </location>
</feature>
<evidence type="ECO:0000256" key="4">
    <source>
        <dbReference type="ARBA" id="ARBA00022737"/>
    </source>
</evidence>
<evidence type="ECO:0000313" key="11">
    <source>
        <dbReference type="EMBL" id="CAB3373296.1"/>
    </source>
</evidence>
<keyword evidence="4" id="KW-0677">Repeat</keyword>
<dbReference type="PANTHER" id="PTHR19229">
    <property type="entry name" value="ATP-BINDING CASSETTE TRANSPORTER SUBFAMILY A ABCA"/>
    <property type="match status" value="1"/>
</dbReference>
<dbReference type="GO" id="GO:0016887">
    <property type="term" value="F:ATP hydrolysis activity"/>
    <property type="evidence" value="ECO:0007669"/>
    <property type="project" value="InterPro"/>
</dbReference>
<dbReference type="PANTHER" id="PTHR19229:SF185">
    <property type="entry name" value="ABC TRANSPORTER DOMAIN-CONTAINING PROTEIN"/>
    <property type="match status" value="1"/>
</dbReference>
<feature type="transmembrane region" description="Helical" evidence="9">
    <location>
        <begin position="1873"/>
        <end position="1895"/>
    </location>
</feature>
<keyword evidence="5" id="KW-0547">Nucleotide-binding</keyword>
<feature type="transmembrane region" description="Helical" evidence="9">
    <location>
        <begin position="790"/>
        <end position="810"/>
    </location>
</feature>
<dbReference type="GO" id="GO:0005524">
    <property type="term" value="F:ATP binding"/>
    <property type="evidence" value="ECO:0007669"/>
    <property type="project" value="UniProtKB-KW"/>
</dbReference>
<dbReference type="PROSITE" id="PS00211">
    <property type="entry name" value="ABC_TRANSPORTER_1"/>
    <property type="match status" value="1"/>
</dbReference>
<dbReference type="GO" id="GO:0140359">
    <property type="term" value="F:ABC-type transporter activity"/>
    <property type="evidence" value="ECO:0007669"/>
    <property type="project" value="InterPro"/>
</dbReference>
<feature type="domain" description="ABC transporter" evidence="10">
    <location>
        <begin position="1944"/>
        <end position="2176"/>
    </location>
</feature>
<dbReference type="InterPro" id="IPR017871">
    <property type="entry name" value="ABC_transporter-like_CS"/>
</dbReference>
<feature type="transmembrane region" description="Helical" evidence="9">
    <location>
        <begin position="1786"/>
        <end position="1810"/>
    </location>
</feature>
<dbReference type="InterPro" id="IPR026082">
    <property type="entry name" value="ABCA"/>
</dbReference>
<dbReference type="EMBL" id="CADEPI010000084">
    <property type="protein sequence ID" value="CAB3373296.1"/>
    <property type="molecule type" value="Genomic_DNA"/>
</dbReference>
<keyword evidence="8 9" id="KW-0472">Membrane</keyword>
<dbReference type="OrthoDB" id="6512918at2759"/>
<evidence type="ECO:0000256" key="6">
    <source>
        <dbReference type="ARBA" id="ARBA00022840"/>
    </source>
</evidence>
<dbReference type="FunFam" id="3.40.50.300:FF:000327">
    <property type="entry name" value="ATP-binding cassette sub-family A member 3"/>
    <property type="match status" value="1"/>
</dbReference>
<dbReference type="Pfam" id="PF23321">
    <property type="entry name" value="R1_ABCA1"/>
    <property type="match status" value="1"/>
</dbReference>
<accession>A0A8S1CRW2</accession>
<dbReference type="Gene3D" id="3.40.50.300">
    <property type="entry name" value="P-loop containing nucleotide triphosphate hydrolases"/>
    <property type="match status" value="2"/>
</dbReference>
<evidence type="ECO:0000256" key="9">
    <source>
        <dbReference type="SAM" id="Phobius"/>
    </source>
</evidence>
<evidence type="ECO:0000256" key="5">
    <source>
        <dbReference type="ARBA" id="ARBA00022741"/>
    </source>
</evidence>
<proteinExistence type="predicted"/>
<comment type="caution">
    <text evidence="11">The sequence shown here is derived from an EMBL/GenBank/DDBJ whole genome shotgun (WGS) entry which is preliminary data.</text>
</comment>
<dbReference type="SUPFAM" id="SSF52540">
    <property type="entry name" value="P-loop containing nucleoside triphosphate hydrolases"/>
    <property type="match status" value="2"/>
</dbReference>
<evidence type="ECO:0000256" key="2">
    <source>
        <dbReference type="ARBA" id="ARBA00022448"/>
    </source>
</evidence>
<keyword evidence="12" id="KW-1185">Reference proteome</keyword>
<feature type="transmembrane region" description="Helical" evidence="9">
    <location>
        <begin position="1755"/>
        <end position="1774"/>
    </location>
</feature>
<dbReference type="GO" id="GO:0016020">
    <property type="term" value="C:membrane"/>
    <property type="evidence" value="ECO:0007669"/>
    <property type="project" value="UniProtKB-SubCell"/>
</dbReference>
<dbReference type="Pfam" id="PF12698">
    <property type="entry name" value="ABC2_membrane_3"/>
    <property type="match status" value="2"/>
</dbReference>
<dbReference type="InterPro" id="IPR003593">
    <property type="entry name" value="AAA+_ATPase"/>
</dbReference>
<feature type="domain" description="ABC transporter" evidence="10">
    <location>
        <begin position="949"/>
        <end position="1179"/>
    </location>
</feature>
<dbReference type="InterPro" id="IPR003439">
    <property type="entry name" value="ABC_transporter-like_ATP-bd"/>
</dbReference>
<evidence type="ECO:0000259" key="10">
    <source>
        <dbReference type="PROSITE" id="PS50893"/>
    </source>
</evidence>
<sequence>MNFLRQVQLILWKNWVLRKRQKVRCLVELIWPLILFSILMWVRTRGLKSYIHECHFEEKAMPSAGLFPFFQSFLCTVNNTCHRTVQPRPGDNLRNLNTTLLEKLFDEFESILASNVGQNEKTNIESATKDLVDLSLLVQTIAAREKNVEGSIVLQNFLQNPREFKSMLRKEKVNLSEPVIDSLISSKIVPQNITLGQLAVLRSDPRALVCDPSTLGNILTWGPYKASPDDVSRELCSLPMSNVTFIARSLEQSAEANKVFNELWKFTELNLGRELSWSDWRQLQTLSSRLVDNVRKLDSFQETLNEVGAIGKKYLPTEEQIDEYKNSRVANFSSLNPSMLTSMAIVQKLLCGPEATSILDQIAAGGGESTRFDELKDQLKNSESQFEEYVNDTDASPECNNFFKSLERNSVTRFLWNQVKPFVRGKILFAPDEPAVLRVVEGVNASFALIEKIVEATTLLTDTVIPKLRDSLVNQTISLQLIQDSWPKLFDLLKKSAPDNLVSELENLNELSTRFLASDNTELRETALATIEELQINITTLLECVDLNKIEMYPNEEEAVKRGMELLEHNKLWAVVSFLDLPDSNGTLEKLPPFVSYKIRMDSSRIDSTKRVEDILRRPGPRRRPGIDLKYITYGFAYLQDMLDASLIKEQTKRIRTPGIFLQQFPYPCHLIDRFVLAISRTFPLFMTLSWVYTSAMIVKSIVYEKERRLKETMRVMGLGNGVHWIGWFIDSFTPMLLTTVLLTLILVYGKILENSDPSLIFVFLLTYAIATISKCFLISTLFSKANLAAAAGGIIFFIMYLPYAFTVLWEETMSGVVKTLVCLISNVAFGYGCSYLSFFEETGIGAHWYNYDKSPLLNDYMNLSTCMQMLLLDAVIYAVFTWYLEAVFPGEYGVPKRWYFFVQKSYWCGKDLPVDDVPTGSTPATENLNDSRDSGNLEEEPAGLQVGVALQNLGKTYSNGKIALNNLNLNFYQNQITAFLGHNGAGKTTTISILTGLFPPSNGTAKINGFDIRTDMDSIRGSLGTCPQHNVLFDYLTVEEHLWFYARIKGKESAEVTAEAEKMIIDLGLPHKKYEMSKNLSGGMQRKLSIAVAFVGGSKTVILDEPTSGVDPFSRRSIWEMLVKYKQNRTVILTTHFMDEADLLADRIAIISGGNLQCCGSSLFLKARFGSGFYLTVERLTNPSRNAIGEIAVNGSLEQNGQTENSEATNQINKVTELVQKCVSSSELLEAVGQELALLDSLDNHGQAIGINSYGISDTSLEEIFLKIAHDGEYSGNERLMNGNTLENSSLVTGTSPKTNLLNGNTSAVVNGSLRFLKSGKSGKRRNIYIQANGNKVQYTRAATDDPGNLENGDAASVDSDYWDTKSGRRKLRWRQFMALQTKRFHHTRRNPKALFCEIVLPAVFVCLAFVFTMILPGLQEEPPLELHPWMYTEPNNIFLDVHSPSNAWVENYKNEILGPYGIGTRCAGDSTYQCTKPSEMFNNPKKDIPDESPSCSCERGTQVCPADAGGPPPQKIKIATGDLFYDLSERNVSDWLVKTEKQFYKIRYGGFSLGVYNPFSMINISYILDRISRLDRASNLGQTRIDDYETIASNLTARAKQEDIFDNIRVWWNNKGWPMSVSYMNAINNVVLRASLPEVEDPKLYGIRAINHPMNFTPSQLSQEMIKQSSISLLHAIAVIFAMSFVPASFVVTLIEERASKAKHLQFVSGVDAAIYWISAFFWDMMSYLVSATLCIAIFLIFNEKAYVSSENLPGLVLLLFFYGWSSIPLMYPASFVAKVSSTAFVFLACWNLFVGIVTTVAVFVLEIFDDEELQFIGSILKEVFLVFPHFCLGQGLMKMATNHLISQQFASFGLELNKNVFEWEFLGKNLLAMIVEGFIFFAFTLAVEFGLLDPIWQWILAKLNRTAKLDERTLSDIHNDEEDVAAERQRVTSSRSEDHVLALSNLTKVYKTGGRPAVNKLCFGVKPAECFGLLGLNGAGKTSTFKMLTGDTKPSFGDAFVCGHSIKSEIRLVRRKLGYCPQFDALDPLLTAREHLELYSKLRGVPSHLLPHAVDEGLSRLGLTQYADKCAGTYSGGNKRKLSTAIALVGNPPLVFLDEPTSGMDPAARRFLWRCILRAVREGRSVVLTSHSMEECQALCSRLTVMVNGKLSCLGSAQHLKSKFGNGYTLVVRCPVDSVEAMETHMKQQLPEAVLSESHHTRLVFQLPSGAHKLSTALGALEVARTKNLLYDYSLSQTTLEEVFLRFANNQNDLIESRDEKTSSLDCSCFKHLIDKKCKFVK</sequence>
<evidence type="ECO:0000256" key="8">
    <source>
        <dbReference type="ARBA" id="ARBA00023136"/>
    </source>
</evidence>
<reference evidence="11 12" key="1">
    <citation type="submission" date="2020-04" db="EMBL/GenBank/DDBJ databases">
        <authorList>
            <person name="Alioto T."/>
            <person name="Alioto T."/>
            <person name="Gomez Garrido J."/>
        </authorList>
    </citation>
    <scope>NUCLEOTIDE SEQUENCE [LARGE SCALE GENOMIC DNA]</scope>
</reference>
<dbReference type="InterPro" id="IPR013525">
    <property type="entry name" value="ABC2_TM"/>
</dbReference>
<dbReference type="PROSITE" id="PS50893">
    <property type="entry name" value="ABC_TRANSPORTER_2"/>
    <property type="match status" value="2"/>
</dbReference>
<dbReference type="Pfam" id="PF00005">
    <property type="entry name" value="ABC_tran"/>
    <property type="match status" value="2"/>
</dbReference>
<feature type="transmembrane region" description="Helical" evidence="9">
    <location>
        <begin position="725"/>
        <end position="749"/>
    </location>
</feature>
<dbReference type="GO" id="GO:0005319">
    <property type="term" value="F:lipid transporter activity"/>
    <property type="evidence" value="ECO:0007669"/>
    <property type="project" value="TreeGrafter"/>
</dbReference>
<evidence type="ECO:0000313" key="12">
    <source>
        <dbReference type="Proteomes" id="UP000494165"/>
    </source>
</evidence>
<feature type="transmembrane region" description="Helical" evidence="9">
    <location>
        <begin position="23"/>
        <end position="42"/>
    </location>
</feature>
<dbReference type="CDD" id="cd03263">
    <property type="entry name" value="ABC_subfamily_A"/>
    <property type="match status" value="2"/>
</dbReference>
<evidence type="ECO:0000256" key="1">
    <source>
        <dbReference type="ARBA" id="ARBA00004141"/>
    </source>
</evidence>
<dbReference type="InterPro" id="IPR027417">
    <property type="entry name" value="P-loop_NTPase"/>
</dbReference>
<keyword evidence="3 9" id="KW-0812">Transmembrane</keyword>
<feature type="transmembrane region" description="Helical" evidence="9">
    <location>
        <begin position="683"/>
        <end position="704"/>
    </location>
</feature>
<evidence type="ECO:0000256" key="3">
    <source>
        <dbReference type="ARBA" id="ARBA00022692"/>
    </source>
</evidence>
<dbReference type="SMART" id="SM00382">
    <property type="entry name" value="AAA"/>
    <property type="match status" value="2"/>
</dbReference>
<feature type="transmembrane region" description="Helical" evidence="9">
    <location>
        <begin position="1717"/>
        <end position="1743"/>
    </location>
</feature>
<keyword evidence="7 9" id="KW-1133">Transmembrane helix</keyword>